<protein>
    <submittedName>
        <fullName evidence="2">Uncharacterized protein</fullName>
    </submittedName>
</protein>
<proteinExistence type="predicted"/>
<gene>
    <name evidence="2" type="ORF">GGQ96_003132</name>
</gene>
<evidence type="ECO:0000313" key="2">
    <source>
        <dbReference type="EMBL" id="MBB4618982.1"/>
    </source>
</evidence>
<evidence type="ECO:0000256" key="1">
    <source>
        <dbReference type="SAM" id="MobiDB-lite"/>
    </source>
</evidence>
<dbReference type="RefSeq" id="WP_184116381.1">
    <property type="nucleotide sequence ID" value="NZ_JACHNY010000007.1"/>
</dbReference>
<dbReference type="EMBL" id="JACHNY010000007">
    <property type="protein sequence ID" value="MBB4618982.1"/>
    <property type="molecule type" value="Genomic_DNA"/>
</dbReference>
<comment type="caution">
    <text evidence="2">The sequence shown here is derived from an EMBL/GenBank/DDBJ whole genome shotgun (WGS) entry which is preliminary data.</text>
</comment>
<feature type="region of interest" description="Disordered" evidence="1">
    <location>
        <begin position="1"/>
        <end position="37"/>
    </location>
</feature>
<name>A0A7W7AKZ9_9SPHN</name>
<reference evidence="2 3" key="1">
    <citation type="submission" date="2020-08" db="EMBL/GenBank/DDBJ databases">
        <title>Genomic Encyclopedia of Type Strains, Phase IV (KMG-IV): sequencing the most valuable type-strain genomes for metagenomic binning, comparative biology and taxonomic classification.</title>
        <authorList>
            <person name="Goeker M."/>
        </authorList>
    </citation>
    <scope>NUCLEOTIDE SEQUENCE [LARGE SCALE GENOMIC DNA]</scope>
    <source>
        <strain evidence="2 3">DSM 15867</strain>
    </source>
</reference>
<dbReference type="AlphaFoldDB" id="A0A7W7AKZ9"/>
<organism evidence="2 3">
    <name type="scientific">Sphingomonas abaci</name>
    <dbReference type="NCBI Taxonomy" id="237611"/>
    <lineage>
        <taxon>Bacteria</taxon>
        <taxon>Pseudomonadati</taxon>
        <taxon>Pseudomonadota</taxon>
        <taxon>Alphaproteobacteria</taxon>
        <taxon>Sphingomonadales</taxon>
        <taxon>Sphingomonadaceae</taxon>
        <taxon>Sphingomonas</taxon>
    </lineage>
</organism>
<evidence type="ECO:0000313" key="3">
    <source>
        <dbReference type="Proteomes" id="UP000574769"/>
    </source>
</evidence>
<keyword evidence="3" id="KW-1185">Reference proteome</keyword>
<sequence>MAAKTGAAAATTASASVNPRPAHRIAPTTLSPAATPVDDGKIVTAERKAATDGCRALLRAQLKAGAHWLRDPRDFAAACASVGLLA</sequence>
<accession>A0A7W7AKZ9</accession>
<feature type="compositionally biased region" description="Low complexity" evidence="1">
    <location>
        <begin position="1"/>
        <end position="15"/>
    </location>
</feature>
<dbReference type="Proteomes" id="UP000574769">
    <property type="component" value="Unassembled WGS sequence"/>
</dbReference>